<organism evidence="1">
    <name type="scientific">marine metagenome</name>
    <dbReference type="NCBI Taxonomy" id="408172"/>
    <lineage>
        <taxon>unclassified sequences</taxon>
        <taxon>metagenomes</taxon>
        <taxon>ecological metagenomes</taxon>
    </lineage>
</organism>
<protein>
    <submittedName>
        <fullName evidence="1">Uncharacterized protein</fullName>
    </submittedName>
</protein>
<sequence length="190" mass="21442">VNSRAEIGRERRRQIQVRKAFEAGLAKSVDDAIGLAEFYLACGDYIVWSMARLHDQDQRIHDLLKERLDPHLIEVHEQLAGLNERQGKSRAFTEEFQWAVTALRRKGASGRAEFEKAAQAFADLFNSLMAPRKNPFQEHTDVLFTESDWIDIAGVTADSLDEERGLYKQVEATTLVGIDPANYTAEHVAG</sequence>
<dbReference type="AlphaFoldDB" id="A0A382WHL6"/>
<accession>A0A382WHL6</accession>
<proteinExistence type="predicted"/>
<name>A0A382WHL6_9ZZZZ</name>
<dbReference type="EMBL" id="UINC01159638">
    <property type="protein sequence ID" value="SVD57845.1"/>
    <property type="molecule type" value="Genomic_DNA"/>
</dbReference>
<gene>
    <name evidence="1" type="ORF">METZ01_LOCUS410699</name>
</gene>
<evidence type="ECO:0000313" key="1">
    <source>
        <dbReference type="EMBL" id="SVD57845.1"/>
    </source>
</evidence>
<feature type="non-terminal residue" evidence="1">
    <location>
        <position position="1"/>
    </location>
</feature>
<reference evidence="1" key="1">
    <citation type="submission" date="2018-05" db="EMBL/GenBank/DDBJ databases">
        <authorList>
            <person name="Lanie J.A."/>
            <person name="Ng W.-L."/>
            <person name="Kazmierczak K.M."/>
            <person name="Andrzejewski T.M."/>
            <person name="Davidsen T.M."/>
            <person name="Wayne K.J."/>
            <person name="Tettelin H."/>
            <person name="Glass J.I."/>
            <person name="Rusch D."/>
            <person name="Podicherti R."/>
            <person name="Tsui H.-C.T."/>
            <person name="Winkler M.E."/>
        </authorList>
    </citation>
    <scope>NUCLEOTIDE SEQUENCE</scope>
</reference>